<accession>A0A2P9HBR9</accession>
<dbReference type="Proteomes" id="UP000246073">
    <property type="component" value="Unassembled WGS sequence"/>
</dbReference>
<dbReference type="Gene3D" id="3.10.129.10">
    <property type="entry name" value="Hotdog Thioesterase"/>
    <property type="match status" value="1"/>
</dbReference>
<name>A0A2P9HBR9_9HYPH</name>
<proteinExistence type="predicted"/>
<keyword evidence="1" id="KW-0378">Hydrolase</keyword>
<evidence type="ECO:0000313" key="1">
    <source>
        <dbReference type="EMBL" id="SPL61495.1"/>
    </source>
</evidence>
<dbReference type="EMBL" id="OOFM01000001">
    <property type="protein sequence ID" value="SPL61495.1"/>
    <property type="molecule type" value="Genomic_DNA"/>
</dbReference>
<dbReference type="AlphaFoldDB" id="A0A2P9HBR9"/>
<dbReference type="Pfam" id="PF13279">
    <property type="entry name" value="4HBT_2"/>
    <property type="match status" value="1"/>
</dbReference>
<gene>
    <name evidence="1" type="ORF">OHAE_4287</name>
</gene>
<dbReference type="SUPFAM" id="SSF54637">
    <property type="entry name" value="Thioesterase/thiol ester dehydrase-isomerase"/>
    <property type="match status" value="1"/>
</dbReference>
<evidence type="ECO:0000313" key="2">
    <source>
        <dbReference type="Proteomes" id="UP000246073"/>
    </source>
</evidence>
<dbReference type="EC" id="3.1.2.28" evidence="1"/>
<protein>
    <submittedName>
        <fullName evidence="1">1,4-dihydroxy-2-naphthoyl-CoA hydrolase in phylloquinone biosynthesis</fullName>
        <ecNumber evidence="1">3.1.2.28</ecNumber>
    </submittedName>
</protein>
<reference evidence="2" key="1">
    <citation type="submission" date="2017-12" db="EMBL/GenBank/DDBJ databases">
        <authorList>
            <person name="Diaz M."/>
        </authorList>
    </citation>
    <scope>NUCLEOTIDE SEQUENCE [LARGE SCALE GENOMIC DNA]</scope>
    <source>
        <strain evidence="2">FI11154</strain>
    </source>
</reference>
<dbReference type="InterPro" id="IPR029069">
    <property type="entry name" value="HotDog_dom_sf"/>
</dbReference>
<dbReference type="GO" id="GO:0061522">
    <property type="term" value="F:1,4-dihydroxy-2-naphthoyl-CoA thioesterase activity"/>
    <property type="evidence" value="ECO:0007669"/>
    <property type="project" value="UniProtKB-EC"/>
</dbReference>
<dbReference type="CDD" id="cd00586">
    <property type="entry name" value="4HBT"/>
    <property type="match status" value="1"/>
</dbReference>
<sequence length="115" mass="12921">MGHMNVRHYAGMFDDASFQLLGHIAGKIPDESFGWADVRSTTDYKKEMPAGDLLTIRSQVLKVGRSSITFRQTMAGSLDGELRAINETTSVCFDKIARHSLELEPAMRMRAERLM</sequence>
<organism evidence="1 2">
    <name type="scientific">Ochrobactrum soli</name>
    <dbReference type="NCBI Taxonomy" id="2448455"/>
    <lineage>
        <taxon>Bacteria</taxon>
        <taxon>Pseudomonadati</taxon>
        <taxon>Pseudomonadota</taxon>
        <taxon>Alphaproteobacteria</taxon>
        <taxon>Hyphomicrobiales</taxon>
        <taxon>Brucellaceae</taxon>
        <taxon>Brucella/Ochrobactrum group</taxon>
        <taxon>Ochrobactrum</taxon>
    </lineage>
</organism>